<keyword evidence="5 6" id="KW-0460">Magnesium</keyword>
<comment type="similarity">
    <text evidence="6">Belongs to the PINc/VapC protein family.</text>
</comment>
<dbReference type="AlphaFoldDB" id="A0A6G8FJF0"/>
<evidence type="ECO:0000256" key="2">
    <source>
        <dbReference type="ARBA" id="ARBA00022722"/>
    </source>
</evidence>
<dbReference type="InterPro" id="IPR022907">
    <property type="entry name" value="VapC_family"/>
</dbReference>
<reference evidence="8 9" key="1">
    <citation type="submission" date="2020-03" db="EMBL/GenBank/DDBJ databases">
        <title>Leucobacter sp. nov., isolated from beetles.</title>
        <authorList>
            <person name="Hyun D.-W."/>
            <person name="Bae J.-W."/>
        </authorList>
    </citation>
    <scope>NUCLEOTIDE SEQUENCE [LARGE SCALE GENOMIC DNA]</scope>
    <source>
        <strain evidence="8 9">HDW9B</strain>
    </source>
</reference>
<evidence type="ECO:0000259" key="7">
    <source>
        <dbReference type="Pfam" id="PF01850"/>
    </source>
</evidence>
<keyword evidence="4 6" id="KW-0378">Hydrolase</keyword>
<dbReference type="InterPro" id="IPR006226">
    <property type="entry name" value="Mtu_PIN"/>
</dbReference>
<comment type="cofactor">
    <cofactor evidence="6">
        <name>Mg(2+)</name>
        <dbReference type="ChEBI" id="CHEBI:18420"/>
    </cofactor>
</comment>
<keyword evidence="6" id="KW-0800">Toxin</keyword>
<keyword evidence="2 6" id="KW-0540">Nuclease</keyword>
<gene>
    <name evidence="6" type="primary">vapC</name>
    <name evidence="8" type="ORF">G7067_06785</name>
</gene>
<accession>A0A6G8FJF0</accession>
<dbReference type="Pfam" id="PF01850">
    <property type="entry name" value="PIN"/>
    <property type="match status" value="1"/>
</dbReference>
<feature type="binding site" evidence="6">
    <location>
        <position position="108"/>
    </location>
    <ligand>
        <name>Mg(2+)</name>
        <dbReference type="ChEBI" id="CHEBI:18420"/>
    </ligand>
</feature>
<evidence type="ECO:0000256" key="5">
    <source>
        <dbReference type="ARBA" id="ARBA00022842"/>
    </source>
</evidence>
<evidence type="ECO:0000256" key="6">
    <source>
        <dbReference type="HAMAP-Rule" id="MF_00265"/>
    </source>
</evidence>
<name>A0A6G8FJF0_9MICO</name>
<proteinExistence type="inferred from homology"/>
<protein>
    <recommendedName>
        <fullName evidence="6">Ribonuclease VapC</fullName>
        <shortName evidence="6">RNase VapC</shortName>
        <ecNumber evidence="6">3.1.-.-</ecNumber>
    </recommendedName>
    <alternativeName>
        <fullName evidence="6">Toxin VapC</fullName>
    </alternativeName>
</protein>
<evidence type="ECO:0000313" key="8">
    <source>
        <dbReference type="EMBL" id="QIM16192.1"/>
    </source>
</evidence>
<dbReference type="GO" id="GO:0045926">
    <property type="term" value="P:negative regulation of growth"/>
    <property type="evidence" value="ECO:0007669"/>
    <property type="project" value="UniProtKB-ARBA"/>
</dbReference>
<dbReference type="SUPFAM" id="SSF88723">
    <property type="entry name" value="PIN domain-like"/>
    <property type="match status" value="1"/>
</dbReference>
<organism evidence="8 9">
    <name type="scientific">Leucobacter insecticola</name>
    <dbReference type="NCBI Taxonomy" id="2714934"/>
    <lineage>
        <taxon>Bacteria</taxon>
        <taxon>Bacillati</taxon>
        <taxon>Actinomycetota</taxon>
        <taxon>Actinomycetes</taxon>
        <taxon>Micrococcales</taxon>
        <taxon>Microbacteriaceae</taxon>
        <taxon>Leucobacter</taxon>
    </lineage>
</organism>
<dbReference type="GO" id="GO:0016788">
    <property type="term" value="F:hydrolase activity, acting on ester bonds"/>
    <property type="evidence" value="ECO:0007669"/>
    <property type="project" value="InterPro"/>
</dbReference>
<evidence type="ECO:0000313" key="9">
    <source>
        <dbReference type="Proteomes" id="UP000501387"/>
    </source>
</evidence>
<evidence type="ECO:0000256" key="1">
    <source>
        <dbReference type="ARBA" id="ARBA00022649"/>
    </source>
</evidence>
<dbReference type="Gene3D" id="3.40.50.1010">
    <property type="entry name" value="5'-nuclease"/>
    <property type="match status" value="1"/>
</dbReference>
<dbReference type="HAMAP" id="MF_00265">
    <property type="entry name" value="VapC_Nob1"/>
    <property type="match status" value="1"/>
</dbReference>
<dbReference type="KEGG" id="lins:G7067_06785"/>
<dbReference type="GO" id="GO:0000287">
    <property type="term" value="F:magnesium ion binding"/>
    <property type="evidence" value="ECO:0007669"/>
    <property type="project" value="UniProtKB-UniRule"/>
</dbReference>
<dbReference type="GO" id="GO:0090729">
    <property type="term" value="F:toxin activity"/>
    <property type="evidence" value="ECO:0007669"/>
    <property type="project" value="UniProtKB-KW"/>
</dbReference>
<dbReference type="NCBIfam" id="TIGR00028">
    <property type="entry name" value="Mtu_PIN_fam"/>
    <property type="match status" value="1"/>
</dbReference>
<dbReference type="EC" id="3.1.-.-" evidence="6"/>
<keyword evidence="1 6" id="KW-1277">Toxin-antitoxin system</keyword>
<dbReference type="GO" id="GO:0004540">
    <property type="term" value="F:RNA nuclease activity"/>
    <property type="evidence" value="ECO:0007669"/>
    <property type="project" value="InterPro"/>
</dbReference>
<dbReference type="EMBL" id="CP049934">
    <property type="protein sequence ID" value="QIM16192.1"/>
    <property type="molecule type" value="Genomic_DNA"/>
</dbReference>
<keyword evidence="3 6" id="KW-0479">Metal-binding</keyword>
<sequence length="147" mass="16419">MIVLDVNVLVAAFRADHSHHGVARPWLMRLLETESAVIVPDLVWIGFLRVVTNRRIFDGPASPREALTFMEALTRSSAYRRAPGLPDGHDVLHRTVEVTDARANLIPDAYIAAVALAFACPVATFDRDFHRFEGLRIVRPEVYGSET</sequence>
<comment type="function">
    <text evidence="6">Toxic component of a toxin-antitoxin (TA) system. An RNase.</text>
</comment>
<dbReference type="InterPro" id="IPR029060">
    <property type="entry name" value="PIN-like_dom_sf"/>
</dbReference>
<feature type="binding site" evidence="6">
    <location>
        <position position="5"/>
    </location>
    <ligand>
        <name>Mg(2+)</name>
        <dbReference type="ChEBI" id="CHEBI:18420"/>
    </ligand>
</feature>
<evidence type="ECO:0000256" key="4">
    <source>
        <dbReference type="ARBA" id="ARBA00022801"/>
    </source>
</evidence>
<evidence type="ECO:0000256" key="3">
    <source>
        <dbReference type="ARBA" id="ARBA00022723"/>
    </source>
</evidence>
<dbReference type="Proteomes" id="UP000501387">
    <property type="component" value="Chromosome"/>
</dbReference>
<dbReference type="InterPro" id="IPR002716">
    <property type="entry name" value="PIN_dom"/>
</dbReference>
<keyword evidence="9" id="KW-1185">Reference proteome</keyword>
<dbReference type="RefSeq" id="WP_166322971.1">
    <property type="nucleotide sequence ID" value="NZ_CP049934.1"/>
</dbReference>
<feature type="domain" description="PIN" evidence="7">
    <location>
        <begin position="2"/>
        <end position="133"/>
    </location>
</feature>